<feature type="compositionally biased region" description="Basic residues" evidence="6">
    <location>
        <begin position="684"/>
        <end position="696"/>
    </location>
</feature>
<evidence type="ECO:0000256" key="6">
    <source>
        <dbReference type="SAM" id="MobiDB-lite"/>
    </source>
</evidence>
<dbReference type="InterPro" id="IPR011011">
    <property type="entry name" value="Znf_FYVE_PHD"/>
</dbReference>
<dbReference type="AlphaFoldDB" id="A0A9P6KBA2"/>
<comment type="subcellular location">
    <subcellularLocation>
        <location evidence="1">Nucleus</location>
    </subcellularLocation>
</comment>
<evidence type="ECO:0000256" key="5">
    <source>
        <dbReference type="ARBA" id="ARBA00023242"/>
    </source>
</evidence>
<feature type="region of interest" description="Disordered" evidence="6">
    <location>
        <begin position="304"/>
        <end position="402"/>
    </location>
</feature>
<dbReference type="PROSITE" id="PS01359">
    <property type="entry name" value="ZF_PHD_1"/>
    <property type="match status" value="1"/>
</dbReference>
<dbReference type="InterPro" id="IPR019787">
    <property type="entry name" value="Znf_PHD-finger"/>
</dbReference>
<dbReference type="InterPro" id="IPR013083">
    <property type="entry name" value="Znf_RING/FYVE/PHD"/>
</dbReference>
<keyword evidence="2" id="KW-0479">Metal-binding</keyword>
<feature type="region of interest" description="Disordered" evidence="6">
    <location>
        <begin position="489"/>
        <end position="713"/>
    </location>
</feature>
<protein>
    <recommendedName>
        <fullName evidence="7">DDT domain-containing protein</fullName>
    </recommendedName>
</protein>
<feature type="region of interest" description="Disordered" evidence="6">
    <location>
        <begin position="150"/>
        <end position="210"/>
    </location>
</feature>
<dbReference type="GO" id="GO:0031213">
    <property type="term" value="C:RSF complex"/>
    <property type="evidence" value="ECO:0007669"/>
    <property type="project" value="InterPro"/>
</dbReference>
<feature type="compositionally biased region" description="Basic and acidic residues" evidence="6">
    <location>
        <begin position="304"/>
        <end position="318"/>
    </location>
</feature>
<dbReference type="InterPro" id="IPR001965">
    <property type="entry name" value="Znf_PHD"/>
</dbReference>
<feature type="compositionally biased region" description="Low complexity" evidence="6">
    <location>
        <begin position="489"/>
        <end position="499"/>
    </location>
</feature>
<dbReference type="GO" id="GO:0006355">
    <property type="term" value="P:regulation of DNA-templated transcription"/>
    <property type="evidence" value="ECO:0007669"/>
    <property type="project" value="InterPro"/>
</dbReference>
<evidence type="ECO:0000313" key="9">
    <source>
        <dbReference type="Proteomes" id="UP000780801"/>
    </source>
</evidence>
<evidence type="ECO:0000313" key="8">
    <source>
        <dbReference type="EMBL" id="KAF9579084.1"/>
    </source>
</evidence>
<dbReference type="InterPro" id="IPR019786">
    <property type="entry name" value="Zinc_finger_PHD-type_CS"/>
</dbReference>
<keyword evidence="4" id="KW-0862">Zinc</keyword>
<evidence type="ECO:0000256" key="4">
    <source>
        <dbReference type="ARBA" id="ARBA00022833"/>
    </source>
</evidence>
<keyword evidence="9" id="KW-1185">Reference proteome</keyword>
<dbReference type="SUPFAM" id="SSF57903">
    <property type="entry name" value="FYVE/PHD zinc finger"/>
    <property type="match status" value="1"/>
</dbReference>
<dbReference type="InterPro" id="IPR028938">
    <property type="entry name" value="Rsf1-like"/>
</dbReference>
<accession>A0A9P6KBA2</accession>
<dbReference type="GO" id="GO:0008270">
    <property type="term" value="F:zinc ion binding"/>
    <property type="evidence" value="ECO:0007669"/>
    <property type="project" value="UniProtKB-KW"/>
</dbReference>
<evidence type="ECO:0000256" key="2">
    <source>
        <dbReference type="ARBA" id="ARBA00022723"/>
    </source>
</evidence>
<dbReference type="SMART" id="SM00249">
    <property type="entry name" value="PHD"/>
    <property type="match status" value="1"/>
</dbReference>
<reference evidence="8" key="1">
    <citation type="journal article" date="2020" name="Fungal Divers.">
        <title>Resolving the Mortierellaceae phylogeny through synthesis of multi-gene phylogenetics and phylogenomics.</title>
        <authorList>
            <person name="Vandepol N."/>
            <person name="Liber J."/>
            <person name="Desiro A."/>
            <person name="Na H."/>
            <person name="Kennedy M."/>
            <person name="Barry K."/>
            <person name="Grigoriev I.V."/>
            <person name="Miller A.N."/>
            <person name="O'Donnell K."/>
            <person name="Stajich J.E."/>
            <person name="Bonito G."/>
        </authorList>
    </citation>
    <scope>NUCLEOTIDE SEQUENCE</scope>
    <source>
        <strain evidence="8">KOD1015</strain>
    </source>
</reference>
<sequence>VCQFLHMFHTAFALEDFATEDLEQAMVDPGSIGFLVDLQARMLRTLTQDKRVSFDNWIKYIQKEFEARLPDQNPWLEEDAYNYESFTLTTKLMILSNLCEWQLDDPERFRANVKAEEDVAVDWRVDPIGYDALDRTYWLFDDNRLFRENPLPKKNTASNKQQQQAAAKKAAASAPPPPRRGTRRSERGRNGSVSQEQEPGFETPPITPGVQWEPVCITREEWTDFANLFKRSKHPDEKALHILINSDILPKVLEDFKEKEKEQEKIEALANRKRSSRIVIRGLEQQEKARLETIRQQEQAAAAEVRRKEMRGRREEKASLASIERATQQQSRDNRLKDREERLKAREKAIWDRERKKKAQQQRTAKEREARINRRLNGDHSAEDLTEDEHPPHNDGQDEDDEGEEEDWVFDCVCGVHGNNLDDGELMIACGKCNVWQHVACLKQEYKQQGLKAVDWETVDYVCSRCTEKEQRIKAQKRKEQKLRAAAAAAAAQNAAQNALPQQGHHPVDHASASAPTYKSGPNANGHHALPSYPQSKPTPHAAQAYPPPSSGAPYAPQQGPYRHPQPLQSPPLQATHHYRHPSPYGQGPNMQISQGGQPFYNNRRSIPPLSPSSPPPQHHHRPLSPDQYSHPSYSNQPYSQASPASTTYNMGSPRGAEATGQYPSYPAYSAPALTPAPTTHAQHPQHQHQHQHPHHPYSAPYNQSSCPPPALSGYGSSAGIGYNQSGLGSGPYPPAPLQRHQPVPHHANKSLRSEFVSSAQGGVYGGGVPLSEEGSAAMEGVERTPTQLNNGSNNVHS</sequence>
<dbReference type="PANTHER" id="PTHR14296">
    <property type="entry name" value="REMODELING AND SPACING FACTOR 1"/>
    <property type="match status" value="1"/>
</dbReference>
<evidence type="ECO:0000256" key="3">
    <source>
        <dbReference type="ARBA" id="ARBA00022771"/>
    </source>
</evidence>
<feature type="compositionally biased region" description="Polar residues" evidence="6">
    <location>
        <begin position="785"/>
        <end position="798"/>
    </location>
</feature>
<dbReference type="OrthoDB" id="303107at2759"/>
<feature type="compositionally biased region" description="Basic and acidic residues" evidence="6">
    <location>
        <begin position="364"/>
        <end position="396"/>
    </location>
</feature>
<evidence type="ECO:0000256" key="1">
    <source>
        <dbReference type="ARBA" id="ARBA00004123"/>
    </source>
</evidence>
<keyword evidence="3" id="KW-0863">Zinc-finger</keyword>
<dbReference type="EMBL" id="JAABOA010003065">
    <property type="protein sequence ID" value="KAF9579084.1"/>
    <property type="molecule type" value="Genomic_DNA"/>
</dbReference>
<feature type="compositionally biased region" description="Polar residues" evidence="6">
    <location>
        <begin position="627"/>
        <end position="651"/>
    </location>
</feature>
<feature type="compositionally biased region" description="Low complexity" evidence="6">
    <location>
        <begin position="662"/>
        <end position="683"/>
    </location>
</feature>
<feature type="non-terminal residue" evidence="8">
    <location>
        <position position="1"/>
    </location>
</feature>
<dbReference type="InterPro" id="IPR018501">
    <property type="entry name" value="DDT_dom"/>
</dbReference>
<gene>
    <name evidence="8" type="ORF">BGW38_004814</name>
</gene>
<feature type="region of interest" description="Disordered" evidence="6">
    <location>
        <begin position="726"/>
        <end position="798"/>
    </location>
</feature>
<feature type="compositionally biased region" description="Polar residues" evidence="6">
    <location>
        <begin position="589"/>
        <end position="603"/>
    </location>
</feature>
<comment type="caution">
    <text evidence="8">The sequence shown here is derived from an EMBL/GenBank/DDBJ whole genome shotgun (WGS) entry which is preliminary data.</text>
</comment>
<proteinExistence type="predicted"/>
<dbReference type="Proteomes" id="UP000780801">
    <property type="component" value="Unassembled WGS sequence"/>
</dbReference>
<feature type="compositionally biased region" description="Polar residues" evidence="6">
    <location>
        <begin position="514"/>
        <end position="523"/>
    </location>
</feature>
<dbReference type="PROSITE" id="PS50827">
    <property type="entry name" value="DDT"/>
    <property type="match status" value="1"/>
</dbReference>
<dbReference type="Pfam" id="PF00628">
    <property type="entry name" value="PHD"/>
    <property type="match status" value="1"/>
</dbReference>
<dbReference type="PANTHER" id="PTHR14296:SF3">
    <property type="entry name" value="DIKAR, ISOFORM F"/>
    <property type="match status" value="1"/>
</dbReference>
<feature type="domain" description="DDT" evidence="7">
    <location>
        <begin position="1"/>
        <end position="52"/>
    </location>
</feature>
<dbReference type="Gene3D" id="3.30.40.10">
    <property type="entry name" value="Zinc/RING finger domain, C3HC4 (zinc finger)"/>
    <property type="match status" value="1"/>
</dbReference>
<feature type="compositionally biased region" description="Low complexity" evidence="6">
    <location>
        <begin position="153"/>
        <end position="173"/>
    </location>
</feature>
<feature type="compositionally biased region" description="Basic and acidic residues" evidence="6">
    <location>
        <begin position="332"/>
        <end position="354"/>
    </location>
</feature>
<evidence type="ECO:0000259" key="7">
    <source>
        <dbReference type="PROSITE" id="PS50827"/>
    </source>
</evidence>
<name>A0A9P6KBA2_9FUNG</name>
<keyword evidence="5" id="KW-0539">Nucleus</keyword>
<organism evidence="8 9">
    <name type="scientific">Lunasporangiospora selenospora</name>
    <dbReference type="NCBI Taxonomy" id="979761"/>
    <lineage>
        <taxon>Eukaryota</taxon>
        <taxon>Fungi</taxon>
        <taxon>Fungi incertae sedis</taxon>
        <taxon>Mucoromycota</taxon>
        <taxon>Mortierellomycotina</taxon>
        <taxon>Mortierellomycetes</taxon>
        <taxon>Mortierellales</taxon>
        <taxon>Mortierellaceae</taxon>
        <taxon>Lunasporangiospora</taxon>
    </lineage>
</organism>